<evidence type="ECO:0000313" key="8">
    <source>
        <dbReference type="EMBL" id="EXL66411.1"/>
    </source>
</evidence>
<evidence type="ECO:0000256" key="6">
    <source>
        <dbReference type="SAM" id="Phobius"/>
    </source>
</evidence>
<evidence type="ECO:0000259" key="7">
    <source>
        <dbReference type="Pfam" id="PF20684"/>
    </source>
</evidence>
<protein>
    <recommendedName>
        <fullName evidence="7">Rhodopsin domain-containing protein</fullName>
    </recommendedName>
</protein>
<feature type="transmembrane region" description="Helical" evidence="6">
    <location>
        <begin position="177"/>
        <end position="199"/>
    </location>
</feature>
<comment type="similarity">
    <text evidence="5">Belongs to the SAT4 family.</text>
</comment>
<dbReference type="Pfam" id="PF20684">
    <property type="entry name" value="Fung_rhodopsin"/>
    <property type="match status" value="1"/>
</dbReference>
<feature type="transmembrane region" description="Helical" evidence="6">
    <location>
        <begin position="49"/>
        <end position="68"/>
    </location>
</feature>
<dbReference type="InterPro" id="IPR052337">
    <property type="entry name" value="SAT4-like"/>
</dbReference>
<evidence type="ECO:0000256" key="3">
    <source>
        <dbReference type="ARBA" id="ARBA00022989"/>
    </source>
</evidence>
<dbReference type="GO" id="GO:0016020">
    <property type="term" value="C:membrane"/>
    <property type="evidence" value="ECO:0007669"/>
    <property type="project" value="UniProtKB-SubCell"/>
</dbReference>
<feature type="transmembrane region" description="Helical" evidence="6">
    <location>
        <begin position="88"/>
        <end position="115"/>
    </location>
</feature>
<evidence type="ECO:0000256" key="2">
    <source>
        <dbReference type="ARBA" id="ARBA00022692"/>
    </source>
</evidence>
<dbReference type="HOGENOM" id="CLU_028200_11_1_1"/>
<dbReference type="InterPro" id="IPR049326">
    <property type="entry name" value="Rhodopsin_dom_fungi"/>
</dbReference>
<proteinExistence type="inferred from homology"/>
<evidence type="ECO:0000256" key="1">
    <source>
        <dbReference type="ARBA" id="ARBA00004141"/>
    </source>
</evidence>
<reference evidence="8" key="1">
    <citation type="submission" date="2011-11" db="EMBL/GenBank/DDBJ databases">
        <title>The Genome Sequence of Fusarium oxysporum PHW808.</title>
        <authorList>
            <consortium name="The Broad Institute Genome Sequencing Platform"/>
            <person name="Ma L.-J."/>
            <person name="Gale L.R."/>
            <person name="Schwartz D.C."/>
            <person name="Zhou S."/>
            <person name="Corby-Kistler H."/>
            <person name="Young S.K."/>
            <person name="Zeng Q."/>
            <person name="Gargeya S."/>
            <person name="Fitzgerald M."/>
            <person name="Haas B."/>
            <person name="Abouelleil A."/>
            <person name="Alvarado L."/>
            <person name="Arachchi H.M."/>
            <person name="Berlin A."/>
            <person name="Brown A."/>
            <person name="Chapman S.B."/>
            <person name="Chen Z."/>
            <person name="Dunbar C."/>
            <person name="Freedman E."/>
            <person name="Gearin G."/>
            <person name="Goldberg J."/>
            <person name="Griggs A."/>
            <person name="Gujja S."/>
            <person name="Heiman D."/>
            <person name="Howarth C."/>
            <person name="Larson L."/>
            <person name="Lui A."/>
            <person name="MacDonald P.J.P."/>
            <person name="Montmayeur A."/>
            <person name="Murphy C."/>
            <person name="Neiman D."/>
            <person name="Pearson M."/>
            <person name="Priest M."/>
            <person name="Roberts A."/>
            <person name="Saif S."/>
            <person name="Shea T."/>
            <person name="Shenoy N."/>
            <person name="Sisk P."/>
            <person name="Stolte C."/>
            <person name="Sykes S."/>
            <person name="Wortman J."/>
            <person name="Nusbaum C."/>
            <person name="Birren B."/>
        </authorList>
    </citation>
    <scope>NUCLEOTIDE SEQUENCE [LARGE SCALE GENOMIC DNA]</scope>
    <source>
        <strain evidence="8">54008</strain>
    </source>
</reference>
<reference evidence="8" key="2">
    <citation type="submission" date="2014-03" db="EMBL/GenBank/DDBJ databases">
        <title>The Genome Annotation of Fusarium oxysporum PHW808.</title>
        <authorList>
            <consortium name="The Broad Institute Genomics Platform"/>
            <person name="Ma L.-J."/>
            <person name="Corby-Kistler H."/>
            <person name="Broz K."/>
            <person name="Gale L.R."/>
            <person name="Jonkers W."/>
            <person name="O'Donnell K."/>
            <person name="Ploetz R."/>
            <person name="Steinberg C."/>
            <person name="Schwartz D.C."/>
            <person name="VanEtten H."/>
            <person name="Zhou S."/>
            <person name="Young S.K."/>
            <person name="Zeng Q."/>
            <person name="Gargeya S."/>
            <person name="Fitzgerald M."/>
            <person name="Abouelleil A."/>
            <person name="Alvarado L."/>
            <person name="Chapman S.B."/>
            <person name="Gainer-Dewar J."/>
            <person name="Goldberg J."/>
            <person name="Griggs A."/>
            <person name="Gujja S."/>
            <person name="Hansen M."/>
            <person name="Howarth C."/>
            <person name="Imamovic A."/>
            <person name="Ireland A."/>
            <person name="Larimer J."/>
            <person name="McCowan C."/>
            <person name="Murphy C."/>
            <person name="Pearson M."/>
            <person name="Poon T.W."/>
            <person name="Priest M."/>
            <person name="Roberts A."/>
            <person name="Saif S."/>
            <person name="Shea T."/>
            <person name="Sykes S."/>
            <person name="Wortman J."/>
            <person name="Nusbaum C."/>
            <person name="Birren B."/>
        </authorList>
    </citation>
    <scope>NUCLEOTIDE SEQUENCE</scope>
    <source>
        <strain evidence="8">54008</strain>
    </source>
</reference>
<dbReference type="PANTHER" id="PTHR33048:SF47">
    <property type="entry name" value="INTEGRAL MEMBRANE PROTEIN-RELATED"/>
    <property type="match status" value="1"/>
</dbReference>
<accession>X0H315</accession>
<feature type="transmembrane region" description="Helical" evidence="6">
    <location>
        <begin position="127"/>
        <end position="148"/>
    </location>
</feature>
<keyword evidence="3 6" id="KW-1133">Transmembrane helix</keyword>
<feature type="transmembrane region" description="Helical" evidence="6">
    <location>
        <begin position="15"/>
        <end position="37"/>
    </location>
</feature>
<evidence type="ECO:0000256" key="5">
    <source>
        <dbReference type="ARBA" id="ARBA00038359"/>
    </source>
</evidence>
<dbReference type="Proteomes" id="UP000030676">
    <property type="component" value="Unassembled WGS sequence"/>
</dbReference>
<organism evidence="8">
    <name type="scientific">Fusarium oxysporum f. sp. conglutinans race 2 54008</name>
    <dbReference type="NCBI Taxonomy" id="1089457"/>
    <lineage>
        <taxon>Eukaryota</taxon>
        <taxon>Fungi</taxon>
        <taxon>Dikarya</taxon>
        <taxon>Ascomycota</taxon>
        <taxon>Pezizomycotina</taxon>
        <taxon>Sordariomycetes</taxon>
        <taxon>Hypocreomycetidae</taxon>
        <taxon>Hypocreales</taxon>
        <taxon>Nectriaceae</taxon>
        <taxon>Fusarium</taxon>
        <taxon>Fusarium oxysporum species complex</taxon>
    </lineage>
</organism>
<evidence type="ECO:0000256" key="4">
    <source>
        <dbReference type="ARBA" id="ARBA00023136"/>
    </source>
</evidence>
<dbReference type="AlphaFoldDB" id="X0H315"/>
<keyword evidence="4 6" id="KW-0472">Membrane</keyword>
<keyword evidence="2 6" id="KW-0812">Transmembrane</keyword>
<dbReference type="EMBL" id="KK033450">
    <property type="protein sequence ID" value="EXL66411.1"/>
    <property type="molecule type" value="Genomic_DNA"/>
</dbReference>
<feature type="domain" description="Rhodopsin" evidence="7">
    <location>
        <begin position="34"/>
        <end position="273"/>
    </location>
</feature>
<dbReference type="OrthoDB" id="5413793at2759"/>
<dbReference type="PANTHER" id="PTHR33048">
    <property type="entry name" value="PTH11-LIKE INTEGRAL MEMBRANE PROTEIN (AFU_ORTHOLOGUE AFUA_5G11245)"/>
    <property type="match status" value="1"/>
</dbReference>
<feature type="transmembrane region" description="Helical" evidence="6">
    <location>
        <begin position="211"/>
        <end position="233"/>
    </location>
</feature>
<gene>
    <name evidence="8" type="ORF">FOPG_17411</name>
</gene>
<name>X0H315_FUSOX</name>
<comment type="subcellular location">
    <subcellularLocation>
        <location evidence="1">Membrane</location>
        <topology evidence="1">Multi-pass membrane protein</topology>
    </subcellularLocation>
</comment>
<sequence>MASGLDNDAKSQGPVLLYLNVCLIVLSSIVMIGRLYARGFMARALGVDDMLALLGFALAVAISSLEIAQVQNGSGSMMSTLSPAQLKAFFALLPVAQMLFFLASGLIRLSILAFIPRLGRDRVFIRCVWGIGVVIVSITLAAFIFFLLECKPIGDLFDGMNPDRNCVSQKSEAHLMWAHAFIGILIDAALFGLPIWVIHKNMTFGSKAIKVILVFCVGLAAIVMGILRLGFMITTDFAVDTTYKMARVAAWVTLELHVGLWCGSFPALQPLLRLVSYKVGLRSHLDSTNKPTPRGTETGTRPGASRYIRQLSAVDPDPESDGASARAIVSGGDSTTEFVELGHVDKGGIKTVTDVTVRVEDQACSRDRNEMETTWDAI</sequence>